<feature type="compositionally biased region" description="Low complexity" evidence="1">
    <location>
        <begin position="327"/>
        <end position="338"/>
    </location>
</feature>
<sequence length="428" mass="47210">MSFYAIMMFYFVFTRHEAENVVLPGCNDEGWLSLREFGNDSVTCRHGKFQVVTWTISPPDNNAPIFSGSCPTLGVPCSTYNDIILSRKDESSDLIIVTNYRKYGNTILTCAAESFYSCQIRIGAFGLMPSILFAYSQHGHPYYRGICAFFYPRPADGEIYLSLTVDPGLQDTHIATITIPSHQVPDATLPTLPVTVDGTETMSLMCVISPETTRPYTWSGVQCNEGNGKETCTFTPGSIHTENVVTCLGNFSQSNYNGLTLEARFDFNNANPPDQPVITGYTTGQVLELGHRLEMVCTVHGGSPKVSRIDFTCTGLDDGEDTSNETSVSSSVIIPSISETDNQRLKTYDHPRRRKEEDTHPYTGLRPPRADGARASGTANPHGVYEEIEAEQKPQFSTENGSRLQTSNRQGNESQNGTAVPHVYENTL</sequence>
<accession>A0ABD0JC16</accession>
<feature type="signal peptide" evidence="2">
    <location>
        <begin position="1"/>
        <end position="18"/>
    </location>
</feature>
<evidence type="ECO:0008006" key="5">
    <source>
        <dbReference type="Google" id="ProtNLM"/>
    </source>
</evidence>
<keyword evidence="2" id="KW-0732">Signal</keyword>
<dbReference type="EMBL" id="JACVVK020000507">
    <property type="protein sequence ID" value="KAK7469704.1"/>
    <property type="molecule type" value="Genomic_DNA"/>
</dbReference>
<gene>
    <name evidence="3" type="ORF">BaRGS_00036286</name>
</gene>
<dbReference type="Proteomes" id="UP001519460">
    <property type="component" value="Unassembled WGS sequence"/>
</dbReference>
<evidence type="ECO:0000256" key="2">
    <source>
        <dbReference type="SAM" id="SignalP"/>
    </source>
</evidence>
<feature type="region of interest" description="Disordered" evidence="1">
    <location>
        <begin position="316"/>
        <end position="428"/>
    </location>
</feature>
<dbReference type="AlphaFoldDB" id="A0ABD0JC16"/>
<organism evidence="3 4">
    <name type="scientific">Batillaria attramentaria</name>
    <dbReference type="NCBI Taxonomy" id="370345"/>
    <lineage>
        <taxon>Eukaryota</taxon>
        <taxon>Metazoa</taxon>
        <taxon>Spiralia</taxon>
        <taxon>Lophotrochozoa</taxon>
        <taxon>Mollusca</taxon>
        <taxon>Gastropoda</taxon>
        <taxon>Caenogastropoda</taxon>
        <taxon>Sorbeoconcha</taxon>
        <taxon>Cerithioidea</taxon>
        <taxon>Batillariidae</taxon>
        <taxon>Batillaria</taxon>
    </lineage>
</organism>
<evidence type="ECO:0000313" key="4">
    <source>
        <dbReference type="Proteomes" id="UP001519460"/>
    </source>
</evidence>
<keyword evidence="4" id="KW-1185">Reference proteome</keyword>
<reference evidence="3 4" key="1">
    <citation type="journal article" date="2023" name="Sci. Data">
        <title>Genome assembly of the Korean intertidal mud-creeper Batillaria attramentaria.</title>
        <authorList>
            <person name="Patra A.K."/>
            <person name="Ho P.T."/>
            <person name="Jun S."/>
            <person name="Lee S.J."/>
            <person name="Kim Y."/>
            <person name="Won Y.J."/>
        </authorList>
    </citation>
    <scope>NUCLEOTIDE SEQUENCE [LARGE SCALE GENOMIC DNA]</scope>
    <source>
        <strain evidence="3">Wonlab-2016</strain>
    </source>
</reference>
<feature type="chain" id="PRO_5044787906" description="Ig-like domain-containing protein" evidence="2">
    <location>
        <begin position="19"/>
        <end position="428"/>
    </location>
</feature>
<name>A0ABD0JC16_9CAEN</name>
<protein>
    <recommendedName>
        <fullName evidence="5">Ig-like domain-containing protein</fullName>
    </recommendedName>
</protein>
<evidence type="ECO:0000313" key="3">
    <source>
        <dbReference type="EMBL" id="KAK7469704.1"/>
    </source>
</evidence>
<proteinExistence type="predicted"/>
<feature type="compositionally biased region" description="Polar residues" evidence="1">
    <location>
        <begin position="394"/>
        <end position="418"/>
    </location>
</feature>
<feature type="compositionally biased region" description="Basic and acidic residues" evidence="1">
    <location>
        <begin position="341"/>
        <end position="360"/>
    </location>
</feature>
<comment type="caution">
    <text evidence="3">The sequence shown here is derived from an EMBL/GenBank/DDBJ whole genome shotgun (WGS) entry which is preliminary data.</text>
</comment>
<evidence type="ECO:0000256" key="1">
    <source>
        <dbReference type="SAM" id="MobiDB-lite"/>
    </source>
</evidence>